<feature type="transmembrane region" description="Helical" evidence="10">
    <location>
        <begin position="108"/>
        <end position="125"/>
    </location>
</feature>
<evidence type="ECO:0000256" key="7">
    <source>
        <dbReference type="ARBA" id="ARBA00023136"/>
    </source>
</evidence>
<dbReference type="GO" id="GO:0008381">
    <property type="term" value="F:mechanosensitive monoatomic ion channel activity"/>
    <property type="evidence" value="ECO:0007669"/>
    <property type="project" value="InterPro"/>
</dbReference>
<comment type="subcellular location">
    <subcellularLocation>
        <location evidence="1">Cell inner membrane</location>
        <topology evidence="1">Multi-pass membrane protein</topology>
    </subcellularLocation>
</comment>
<evidence type="ECO:0000256" key="8">
    <source>
        <dbReference type="ARBA" id="ARBA00093630"/>
    </source>
</evidence>
<dbReference type="InterPro" id="IPR030192">
    <property type="entry name" value="YbdG"/>
</dbReference>
<evidence type="ECO:0000256" key="2">
    <source>
        <dbReference type="ARBA" id="ARBA00022475"/>
    </source>
</evidence>
<protein>
    <recommendedName>
        <fullName evidence="8">Mechanosensing system component YbdG</fullName>
    </recommendedName>
    <alternativeName>
        <fullName evidence="9">Mechanosensitive channel homolog YbdG</fullName>
    </alternativeName>
</protein>
<keyword evidence="3" id="KW-0997">Cell inner membrane</keyword>
<organism evidence="12 13">
    <name type="scientific">Kriegella aquimaris</name>
    <dbReference type="NCBI Taxonomy" id="192904"/>
    <lineage>
        <taxon>Bacteria</taxon>
        <taxon>Pseudomonadati</taxon>
        <taxon>Bacteroidota</taxon>
        <taxon>Flavobacteriia</taxon>
        <taxon>Flavobacteriales</taxon>
        <taxon>Flavobacteriaceae</taxon>
        <taxon>Kriegella</taxon>
    </lineage>
</organism>
<evidence type="ECO:0000313" key="13">
    <source>
        <dbReference type="Proteomes" id="UP000199440"/>
    </source>
</evidence>
<dbReference type="GO" id="GO:0071470">
    <property type="term" value="P:cellular response to osmotic stress"/>
    <property type="evidence" value="ECO:0007669"/>
    <property type="project" value="InterPro"/>
</dbReference>
<dbReference type="Pfam" id="PF00924">
    <property type="entry name" value="MS_channel_2nd"/>
    <property type="match status" value="1"/>
</dbReference>
<dbReference type="GO" id="GO:0005886">
    <property type="term" value="C:plasma membrane"/>
    <property type="evidence" value="ECO:0007669"/>
    <property type="project" value="UniProtKB-SubCell"/>
</dbReference>
<dbReference type="OrthoDB" id="9775207at2"/>
<dbReference type="Gene3D" id="2.30.30.60">
    <property type="match status" value="1"/>
</dbReference>
<evidence type="ECO:0000256" key="9">
    <source>
        <dbReference type="ARBA" id="ARBA00093659"/>
    </source>
</evidence>
<dbReference type="Proteomes" id="UP000199440">
    <property type="component" value="Unassembled WGS sequence"/>
</dbReference>
<dbReference type="PANTHER" id="PTHR30414:SF0">
    <property type="entry name" value="MINICONDUCTANCE MECHANOSENSITIVE CHANNEL YBDG"/>
    <property type="match status" value="1"/>
</dbReference>
<evidence type="ECO:0000259" key="11">
    <source>
        <dbReference type="Pfam" id="PF00924"/>
    </source>
</evidence>
<gene>
    <name evidence="12" type="ORF">SAMN04488514_11670</name>
</gene>
<dbReference type="SUPFAM" id="SSF50182">
    <property type="entry name" value="Sm-like ribonucleoproteins"/>
    <property type="match status" value="1"/>
</dbReference>
<sequence length="428" mass="48792">MKDGLHRLLYDYLLKTGVSENFAAYVNALLLLVGALILAGVLDYIIWKVLRSVSIKLARKSRNNFDNFLVANRVPRYLAHIIPFFALFELVPIAFTDFDYGEIIVLKLLRILFVVLTLLIVKSLFRSTNDYLKTRPRFKDKPMDSYIQVFMIFAWIFGLLTIFAIITDTTIWKFFTALGAASAVILLIFKDSILGLVASIQVSINDMVRIGDWITFQKYGADGDVVEITLATVKIQNFDKTITTIPTYALISDSFQNWRGMQESGGRRIKRALIISQKSIRFLTDENIESLKKIQRIAPYLTTKSQNIASYNKENEIDKTLAINGLNLTNIGVFRKYVETYLKNHSAINKGMTLMTRQLPPTPQGIPLEVYAFSADKRWENYEYVMADIFDHLLAALPYFYLEVFELPVSLSQADSYTFPGSPAPNPM</sequence>
<evidence type="ECO:0000256" key="5">
    <source>
        <dbReference type="ARBA" id="ARBA00022989"/>
    </source>
</evidence>
<dbReference type="EMBL" id="FNGV01000016">
    <property type="protein sequence ID" value="SDM88188.1"/>
    <property type="molecule type" value="Genomic_DNA"/>
</dbReference>
<evidence type="ECO:0000256" key="4">
    <source>
        <dbReference type="ARBA" id="ARBA00022692"/>
    </source>
</evidence>
<keyword evidence="13" id="KW-1185">Reference proteome</keyword>
<dbReference type="InterPro" id="IPR006685">
    <property type="entry name" value="MscS_channel_2nd"/>
</dbReference>
<dbReference type="RefSeq" id="WP_089894801.1">
    <property type="nucleotide sequence ID" value="NZ_FNGV01000016.1"/>
</dbReference>
<dbReference type="InterPro" id="IPR010920">
    <property type="entry name" value="LSM_dom_sf"/>
</dbReference>
<keyword evidence="5 10" id="KW-1133">Transmembrane helix</keyword>
<keyword evidence="4 10" id="KW-0812">Transmembrane</keyword>
<keyword evidence="2" id="KW-1003">Cell membrane</keyword>
<name>A0A1G9WUP5_9FLAO</name>
<feature type="domain" description="Mechanosensitive ion channel MscS" evidence="11">
    <location>
        <begin position="191"/>
        <end position="259"/>
    </location>
</feature>
<feature type="transmembrane region" description="Helical" evidence="10">
    <location>
        <begin position="146"/>
        <end position="165"/>
    </location>
</feature>
<dbReference type="STRING" id="192904.SAMN04488514_11670"/>
<dbReference type="AlphaFoldDB" id="A0A1G9WUP5"/>
<feature type="transmembrane region" description="Helical" evidence="10">
    <location>
        <begin position="77"/>
        <end position="96"/>
    </location>
</feature>
<proteinExistence type="predicted"/>
<feature type="transmembrane region" description="Helical" evidence="10">
    <location>
        <begin position="171"/>
        <end position="189"/>
    </location>
</feature>
<evidence type="ECO:0000256" key="1">
    <source>
        <dbReference type="ARBA" id="ARBA00004429"/>
    </source>
</evidence>
<evidence type="ECO:0000256" key="6">
    <source>
        <dbReference type="ARBA" id="ARBA00023016"/>
    </source>
</evidence>
<reference evidence="13" key="1">
    <citation type="submission" date="2016-10" db="EMBL/GenBank/DDBJ databases">
        <authorList>
            <person name="Varghese N."/>
            <person name="Submissions S."/>
        </authorList>
    </citation>
    <scope>NUCLEOTIDE SEQUENCE [LARGE SCALE GENOMIC DNA]</scope>
    <source>
        <strain evidence="13">DSM 19886</strain>
    </source>
</reference>
<evidence type="ECO:0000256" key="3">
    <source>
        <dbReference type="ARBA" id="ARBA00022519"/>
    </source>
</evidence>
<dbReference type="InterPro" id="IPR023408">
    <property type="entry name" value="MscS_beta-dom_sf"/>
</dbReference>
<dbReference type="FunFam" id="2.30.30.60:FF:000002">
    <property type="entry name" value="Mechanosensitive ion channel family protein"/>
    <property type="match status" value="1"/>
</dbReference>
<evidence type="ECO:0000256" key="10">
    <source>
        <dbReference type="SAM" id="Phobius"/>
    </source>
</evidence>
<feature type="transmembrane region" description="Helical" evidence="10">
    <location>
        <begin position="22"/>
        <end position="47"/>
    </location>
</feature>
<accession>A0A1G9WUP5</accession>
<evidence type="ECO:0000313" key="12">
    <source>
        <dbReference type="EMBL" id="SDM88188.1"/>
    </source>
</evidence>
<dbReference type="PANTHER" id="PTHR30414">
    <property type="entry name" value="MINICONDUCTANCE MECHANOSENSITIVE CHANNEL YBDG"/>
    <property type="match status" value="1"/>
</dbReference>
<keyword evidence="6" id="KW-0346">Stress response</keyword>
<keyword evidence="7 10" id="KW-0472">Membrane</keyword>